<accession>A0A438FVH2</accession>
<feature type="compositionally biased region" description="Low complexity" evidence="1">
    <location>
        <begin position="167"/>
        <end position="181"/>
    </location>
</feature>
<feature type="signal peptide" evidence="2">
    <location>
        <begin position="1"/>
        <end position="22"/>
    </location>
</feature>
<comment type="caution">
    <text evidence="6">The sequence shown here is derived from an EMBL/GenBank/DDBJ whole genome shotgun (WGS) entry which is preliminary data.</text>
</comment>
<evidence type="ECO:0000259" key="5">
    <source>
        <dbReference type="Pfam" id="PF25597"/>
    </source>
</evidence>
<organism evidence="6 7">
    <name type="scientific">Vitis vinifera</name>
    <name type="common">Grape</name>
    <dbReference type="NCBI Taxonomy" id="29760"/>
    <lineage>
        <taxon>Eukaryota</taxon>
        <taxon>Viridiplantae</taxon>
        <taxon>Streptophyta</taxon>
        <taxon>Embryophyta</taxon>
        <taxon>Tracheophyta</taxon>
        <taxon>Spermatophyta</taxon>
        <taxon>Magnoliopsida</taxon>
        <taxon>eudicotyledons</taxon>
        <taxon>Gunneridae</taxon>
        <taxon>Pentapetalae</taxon>
        <taxon>rosids</taxon>
        <taxon>Vitales</taxon>
        <taxon>Vitaceae</taxon>
        <taxon>Viteae</taxon>
        <taxon>Vitis</taxon>
    </lineage>
</organism>
<feature type="domain" description="GAG-pre-integrase" evidence="4">
    <location>
        <begin position="21"/>
        <end position="58"/>
    </location>
</feature>
<evidence type="ECO:0000259" key="4">
    <source>
        <dbReference type="Pfam" id="PF13976"/>
    </source>
</evidence>
<feature type="domain" description="Reverse transcriptase Ty1/copia-type" evidence="3">
    <location>
        <begin position="261"/>
        <end position="296"/>
    </location>
</feature>
<keyword evidence="2" id="KW-0732">Signal</keyword>
<sequence>METKMALNRMFILLAISQPITSACFNTITEDMVQLWHCRYGHLSFKGLKTLQHKKMSNSGSKKTRLQKKLGAKLSLHEESKAYRLYDPVSQRIITSRDVVFEEDKNWDWGKKYEESIVSELEWGDLEEEATMFDDNEEGNEVDPNEEGSESESDPEANVEAVEGNFSSDSLIEESSPSSNEGRNRRPPIWMRDYETGEGISEEDNEAHLAHLAMFATIDPIHFEDAVKSEKWRKAMDLEMESIKNNGTWELTKLPKEAKKTEVFAPVARMETIRLVAALAVQKGWTIYQLDVKSAFYMVYRLKKALYGLKQAPRACQKKYALEVLKQFGMDKSNFVHNPIVPSFKLMKDEGGVKVDNTYYKQIVGSLMYLIATRLDMMFGGQKEYFRLCVLLSSRAVSWSSRKQPVVSLSTTEAEFIAAASCACQAWSWCIVVHKNKLADVMTKPLKLDVFLNLRGLLGVCSEMDIN</sequence>
<dbReference type="InterPro" id="IPR025724">
    <property type="entry name" value="GAG-pre-integrase_dom"/>
</dbReference>
<evidence type="ECO:0000313" key="7">
    <source>
        <dbReference type="Proteomes" id="UP000288805"/>
    </source>
</evidence>
<gene>
    <name evidence="6" type="primary">POLX_1108</name>
    <name evidence="6" type="ORF">CK203_056801</name>
</gene>
<feature type="region of interest" description="Disordered" evidence="1">
    <location>
        <begin position="132"/>
        <end position="189"/>
    </location>
</feature>
<dbReference type="InterPro" id="IPR013103">
    <property type="entry name" value="RVT_2"/>
</dbReference>
<dbReference type="Pfam" id="PF13976">
    <property type="entry name" value="gag_pre-integrs"/>
    <property type="match status" value="1"/>
</dbReference>
<proteinExistence type="predicted"/>
<feature type="chain" id="PRO_5019525799" evidence="2">
    <location>
        <begin position="23"/>
        <end position="467"/>
    </location>
</feature>
<dbReference type="PANTHER" id="PTHR11439">
    <property type="entry name" value="GAG-POL-RELATED RETROTRANSPOSON"/>
    <property type="match status" value="1"/>
</dbReference>
<dbReference type="Pfam" id="PF07727">
    <property type="entry name" value="RVT_2"/>
    <property type="match status" value="1"/>
</dbReference>
<dbReference type="EMBL" id="QGNW01000728">
    <property type="protein sequence ID" value="RVW63945.1"/>
    <property type="molecule type" value="Genomic_DNA"/>
</dbReference>
<evidence type="ECO:0000256" key="2">
    <source>
        <dbReference type="SAM" id="SignalP"/>
    </source>
</evidence>
<dbReference type="PANTHER" id="PTHR11439:SF517">
    <property type="entry name" value="CYSTEINE-RICH RLK (RECEPTOR-LIKE PROTEIN KINASE) 8"/>
    <property type="match status" value="1"/>
</dbReference>
<evidence type="ECO:0000313" key="6">
    <source>
        <dbReference type="EMBL" id="RVW63945.1"/>
    </source>
</evidence>
<dbReference type="PROSITE" id="PS51257">
    <property type="entry name" value="PROKAR_LIPOPROTEIN"/>
    <property type="match status" value="1"/>
</dbReference>
<protein>
    <submittedName>
        <fullName evidence="6">Retrovirus-related Pol polyprotein from transposon TNT 1-94</fullName>
    </submittedName>
</protein>
<evidence type="ECO:0000256" key="1">
    <source>
        <dbReference type="SAM" id="MobiDB-lite"/>
    </source>
</evidence>
<feature type="domain" description="Retroviral polymerase SH3-like" evidence="5">
    <location>
        <begin position="77"/>
        <end position="112"/>
    </location>
</feature>
<dbReference type="InterPro" id="IPR057670">
    <property type="entry name" value="SH3_retrovirus"/>
</dbReference>
<dbReference type="Pfam" id="PF25597">
    <property type="entry name" value="SH3_retrovirus"/>
    <property type="match status" value="1"/>
</dbReference>
<evidence type="ECO:0000259" key="3">
    <source>
        <dbReference type="Pfam" id="PF07727"/>
    </source>
</evidence>
<dbReference type="Proteomes" id="UP000288805">
    <property type="component" value="Unassembled WGS sequence"/>
</dbReference>
<reference evidence="6 7" key="1">
    <citation type="journal article" date="2018" name="PLoS Genet.">
        <title>Population sequencing reveals clonal diversity and ancestral inbreeding in the grapevine cultivar Chardonnay.</title>
        <authorList>
            <person name="Roach M.J."/>
            <person name="Johnson D.L."/>
            <person name="Bohlmann J."/>
            <person name="van Vuuren H.J."/>
            <person name="Jones S.J."/>
            <person name="Pretorius I.S."/>
            <person name="Schmidt S.A."/>
            <person name="Borneman A.R."/>
        </authorList>
    </citation>
    <scope>NUCLEOTIDE SEQUENCE [LARGE SCALE GENOMIC DNA]</scope>
    <source>
        <strain evidence="7">cv. Chardonnay</strain>
        <tissue evidence="6">Leaf</tissue>
    </source>
</reference>
<feature type="compositionally biased region" description="Acidic residues" evidence="1">
    <location>
        <begin position="132"/>
        <end position="157"/>
    </location>
</feature>
<name>A0A438FVH2_VITVI</name>
<dbReference type="AlphaFoldDB" id="A0A438FVH2"/>